<accession>A0AAQ3NEV5</accession>
<organism evidence="1 2">
    <name type="scientific">Vigna mungo</name>
    <name type="common">Black gram</name>
    <name type="synonym">Phaseolus mungo</name>
    <dbReference type="NCBI Taxonomy" id="3915"/>
    <lineage>
        <taxon>Eukaryota</taxon>
        <taxon>Viridiplantae</taxon>
        <taxon>Streptophyta</taxon>
        <taxon>Embryophyta</taxon>
        <taxon>Tracheophyta</taxon>
        <taxon>Spermatophyta</taxon>
        <taxon>Magnoliopsida</taxon>
        <taxon>eudicotyledons</taxon>
        <taxon>Gunneridae</taxon>
        <taxon>Pentapetalae</taxon>
        <taxon>rosids</taxon>
        <taxon>fabids</taxon>
        <taxon>Fabales</taxon>
        <taxon>Fabaceae</taxon>
        <taxon>Papilionoideae</taxon>
        <taxon>50 kb inversion clade</taxon>
        <taxon>NPAAA clade</taxon>
        <taxon>indigoferoid/millettioid clade</taxon>
        <taxon>Phaseoleae</taxon>
        <taxon>Vigna</taxon>
    </lineage>
</organism>
<protein>
    <recommendedName>
        <fullName evidence="3">ELM2 domain-containing protein</fullName>
    </recommendedName>
</protein>
<dbReference type="EMBL" id="CP144695">
    <property type="protein sequence ID" value="WVZ07690.1"/>
    <property type="molecule type" value="Genomic_DNA"/>
</dbReference>
<evidence type="ECO:0000313" key="2">
    <source>
        <dbReference type="Proteomes" id="UP001374535"/>
    </source>
</evidence>
<name>A0AAQ3NEV5_VIGMU</name>
<sequence>MKEKSILKISNVLEPLINGDFDNSNENLHSSNLKSEDMELNQTQNNSISDDNEILGSVIPIGPRFQAEVSKWENSTNVKCHNNDDLKWLGLQVWPMSNINENSTKGIGEGRPDSCNCKNSGSIECVKLHIREAKEFLKLEIGETIFSNWKFDEMREEASKSWTLEEDKEFESLLKLNTSSTVKNLWKPKCFSMETKSLQEVHSINDKIRTSMKRIYK</sequence>
<dbReference type="PANTHER" id="PTHR46872:SF10">
    <property type="entry name" value="MYB-LIKE DOMAIN-CONTAINING PROTEIN"/>
    <property type="match status" value="1"/>
</dbReference>
<gene>
    <name evidence="1" type="ORF">V8G54_021036</name>
</gene>
<dbReference type="AlphaFoldDB" id="A0AAQ3NEV5"/>
<dbReference type="Proteomes" id="UP001374535">
    <property type="component" value="Chromosome 6"/>
</dbReference>
<proteinExistence type="predicted"/>
<evidence type="ECO:0000313" key="1">
    <source>
        <dbReference type="EMBL" id="WVZ07690.1"/>
    </source>
</evidence>
<dbReference type="PANTHER" id="PTHR46872">
    <property type="entry name" value="DNA BINDING PROTEIN"/>
    <property type="match status" value="1"/>
</dbReference>
<reference evidence="1 2" key="1">
    <citation type="journal article" date="2023" name="Life. Sci Alliance">
        <title>Evolutionary insights into 3D genome organization and epigenetic landscape of Vigna mungo.</title>
        <authorList>
            <person name="Junaid A."/>
            <person name="Singh B."/>
            <person name="Bhatia S."/>
        </authorList>
    </citation>
    <scope>NUCLEOTIDE SEQUENCE [LARGE SCALE GENOMIC DNA]</scope>
    <source>
        <strain evidence="1">Urdbean</strain>
    </source>
</reference>
<evidence type="ECO:0008006" key="3">
    <source>
        <dbReference type="Google" id="ProtNLM"/>
    </source>
</evidence>
<keyword evidence="2" id="KW-1185">Reference proteome</keyword>